<proteinExistence type="predicted"/>
<protein>
    <submittedName>
        <fullName evidence="1">Uncharacterized protein</fullName>
    </submittedName>
</protein>
<organism evidence="1">
    <name type="scientific">uncultured Caudovirales phage</name>
    <dbReference type="NCBI Taxonomy" id="2100421"/>
    <lineage>
        <taxon>Viruses</taxon>
        <taxon>Duplodnaviria</taxon>
        <taxon>Heunggongvirae</taxon>
        <taxon>Uroviricota</taxon>
        <taxon>Caudoviricetes</taxon>
        <taxon>Peduoviridae</taxon>
        <taxon>Maltschvirus</taxon>
        <taxon>Maltschvirus maltsch</taxon>
    </lineage>
</organism>
<reference evidence="1" key="1">
    <citation type="submission" date="2020-05" db="EMBL/GenBank/DDBJ databases">
        <authorList>
            <person name="Chiriac C."/>
            <person name="Salcher M."/>
            <person name="Ghai R."/>
            <person name="Kavagutti S V."/>
        </authorList>
    </citation>
    <scope>NUCLEOTIDE SEQUENCE</scope>
</reference>
<gene>
    <name evidence="1" type="ORF">UFOVP199_27</name>
</gene>
<name>A0A6J7WN76_9CAUD</name>
<evidence type="ECO:0000313" key="1">
    <source>
        <dbReference type="EMBL" id="CAB5217002.1"/>
    </source>
</evidence>
<sequence>MAMTYKRLGALASTGTITTVDTLYTASATAGTSTVVSTIAICNTAATSATYRICVNTSAAFTAAGYLVYGATVAANDTVLLTIGGTLDPTNRYLLCSASASTVSFSAFGVENS</sequence>
<dbReference type="EMBL" id="LR798244">
    <property type="protein sequence ID" value="CAB5217002.1"/>
    <property type="molecule type" value="Genomic_DNA"/>
</dbReference>
<accession>A0A6J7WN76</accession>